<evidence type="ECO:0000256" key="1">
    <source>
        <dbReference type="ARBA" id="ARBA00004613"/>
    </source>
</evidence>
<dbReference type="OrthoDB" id="6161498at2759"/>
<reference evidence="6" key="1">
    <citation type="submission" date="2022-03" db="EMBL/GenBank/DDBJ databases">
        <authorList>
            <person name="Martin C."/>
        </authorList>
    </citation>
    <scope>NUCLEOTIDE SEQUENCE</scope>
</reference>
<sequence length="1806" mass="205031">MGSITFAVCLIVIQQVIAQCPPRVPEYSKPEENKLWRINTPMYDLIIYGTKPGEELMPSKEYNVAVRSLNPKKSFLKFRLVSESEDEVCGFGNFRQKPYDKYQILDECPFMITNRVDNKKPISKITIRWTTPECGCVRLSAVIISDDETSHIANDDHLTKRVCIQGEPKIPEKSVSHVVPSPMTDDVSDPDVQSDEKEMIGLEDEESHYGDVDDDEDAMVNKTAETHLDNAKGTIKRTGNGNPGGIRRNIERGIQAVKRVFKPDMGRLQPHRGQRMRQGHRHHERSKDWSERVEHMCSKIKEERDIEMGTLNRWGWKVMWHRIEQFWAKLNGDEATDIDEIAQENLNATQKCCTQADDARLDCFQGLKERRVDMMCEKGLPTNSGRWIKPSLNIAIEKCCDFKGEDRYDCFNNTKQEWKANAKMTNTRWRKESSDKYSKESEDTLTSRSSSRSSSAESSSEISAISDEELDNAIDVVVDDIDELEFSEDELTIDDLKEAEYDTVDELDESVEVTDGVSEDSSDEVKNPQGMRRKHNHHPRHRGRGMAKILKHYCCRAGFITAKKSKRTVVCKNRAKGFDMKLRRLTGMAKRICFVSFNKCCSKISTPKPTTITVNPSNTATAIYKTTTEEEDLEEVANEISEIEFSGGEISDADIEQAERESVAELEADDTDDEQEERKIQKDTRRPIKGEHKKEHHRGRKGKKIPMLKRKCCRAGRMQARKENISEIAVCKSDAFGFLKRLKRVGPFAKRICFFSFKKCCSYEPRTTTTTTPSTHKPTTTTTSESSPDISLSASNEELDNFINIMMNEINELEFTEDELTIDDLKEAEDDTVDELDESVEITDIDSDEDDLSEDTEKPSGMRRKHKNHPRYRGMGRAKTLKNFCCRAGFIIAKISNKTAVCRNRAKHFVMKFRRLAGMARRICFISFNKCCSKMSPPKTTTPTSSPTHMPPTVMTSESSSEIPLSGSNEELDNAIDVVVDDIDELEFSEDELTIDDLKEAEDDTVDELDERVGATHGDSDNADSSEEVKKPQGMIRKHNHHPRQRGRGMAKILKHYCCRAGFITAKKSKRTVVCKNRAKGFDMKLRRLTGMAKRICFVSFNKCCSKISPPKPTTITVNPSIIATAIYKTSTEEGDLEEVANEISEIEFSGGEISDADIEQAERESVAELEADGTDDEQEERKIQKDTRRPIKGEYKKEHHRGRKGKKIPMLKGKCCRAGRMQARKENTSEIAVCKNDAFGFLKRLKRVGPFAKRICFFSFKKCCSYEPRRTTTTTPSTHKPTTTTTSESSPDISLSASNEELDNSIDIVMNKIDELDFSEDDLTIDDLKEAEDDTVDELDESVEITDIDSTEDDLSEDMKKPSGMRQKHKNHPRYRGRGRAKILKNFCCRAGFIIAKISNKTAECRNRANHFVMKFRRLAGMAKRICFISFNKCCSKMSPPKATTTSSTTHKPTTTTTSESSSDIALSASNEELYNSIDIVMGGIAELEFSEDELTIDDLKEAEDDTVDELNERVEATHGDSDNADSSEEVKKPRGMIQKHKNHPRHRGRGRAKILKHYCCRAGFIIAKKSKRTSVCRNRSKDFVMKFRKLAGMARRICFVSFNKCCSKISPPRLPTTTVKPATTTTAMYKTTTEEEDLEEVANEISEIEFSGGEISDADIEQAEKESVAELEANDTDDEQEGERIQKNTRQQIKCTHKKEHHRGRKGKKIPLLKRKCCRAGRMQARKENTSEIAVCKSNAMGFLKRLKRVGPFAKRICFFSFKKCCSYEPRTTTTAATTTPEPTTITADDYSYEDMDDLSEENY</sequence>
<dbReference type="Gene3D" id="2.60.40.4060">
    <property type="entry name" value="Reeler domain"/>
    <property type="match status" value="1"/>
</dbReference>
<feature type="compositionally biased region" description="Basic residues" evidence="4">
    <location>
        <begin position="531"/>
        <end position="543"/>
    </location>
</feature>
<evidence type="ECO:0008006" key="8">
    <source>
        <dbReference type="Google" id="ProtNLM"/>
    </source>
</evidence>
<feature type="region of interest" description="Disordered" evidence="4">
    <location>
        <begin position="1776"/>
        <end position="1806"/>
    </location>
</feature>
<feature type="region of interest" description="Disordered" evidence="4">
    <location>
        <begin position="936"/>
        <end position="968"/>
    </location>
</feature>
<feature type="region of interest" description="Disordered" evidence="4">
    <location>
        <begin position="1269"/>
        <end position="1298"/>
    </location>
</feature>
<feature type="compositionally biased region" description="Low complexity" evidence="4">
    <location>
        <begin position="1272"/>
        <end position="1292"/>
    </location>
</feature>
<name>A0A8S4PTJ2_OWEFU</name>
<comment type="caution">
    <text evidence="6">The sequence shown here is derived from an EMBL/GenBank/DDBJ whole genome shotgun (WGS) entry which is preliminary data.</text>
</comment>
<dbReference type="Proteomes" id="UP000749559">
    <property type="component" value="Unassembled WGS sequence"/>
</dbReference>
<feature type="region of interest" description="Disordered" evidence="4">
    <location>
        <begin position="172"/>
        <end position="192"/>
    </location>
</feature>
<feature type="compositionally biased region" description="Basic residues" evidence="4">
    <location>
        <begin position="1535"/>
        <end position="1550"/>
    </location>
</feature>
<feature type="chain" id="PRO_5035735186" description="Reelin domain-containing protein" evidence="5">
    <location>
        <begin position="19"/>
        <end position="1806"/>
    </location>
</feature>
<dbReference type="InterPro" id="IPR020858">
    <property type="entry name" value="Serum_albumin-like"/>
</dbReference>
<protein>
    <recommendedName>
        <fullName evidence="8">Reelin domain-containing protein</fullName>
    </recommendedName>
</protein>
<feature type="signal peptide" evidence="5">
    <location>
        <begin position="1"/>
        <end position="18"/>
    </location>
</feature>
<keyword evidence="2" id="KW-0964">Secreted</keyword>
<evidence type="ECO:0000313" key="7">
    <source>
        <dbReference type="Proteomes" id="UP000749559"/>
    </source>
</evidence>
<feature type="compositionally biased region" description="Acidic residues" evidence="4">
    <location>
        <begin position="509"/>
        <end position="522"/>
    </location>
</feature>
<evidence type="ECO:0000256" key="4">
    <source>
        <dbReference type="SAM" id="MobiDB-lite"/>
    </source>
</evidence>
<comment type="subcellular location">
    <subcellularLocation>
        <location evidence="1">Secreted</location>
    </subcellularLocation>
</comment>
<feature type="region of interest" description="Disordered" evidence="4">
    <location>
        <begin position="1013"/>
        <end position="1047"/>
    </location>
</feature>
<feature type="region of interest" description="Disordered" evidence="4">
    <location>
        <begin position="844"/>
        <end position="873"/>
    </location>
</feature>
<dbReference type="InterPro" id="IPR042307">
    <property type="entry name" value="Reeler_sf"/>
</dbReference>
<feature type="compositionally biased region" description="Basic and acidic residues" evidence="4">
    <location>
        <begin position="1180"/>
        <end position="1198"/>
    </location>
</feature>
<feature type="compositionally biased region" description="Acidic residues" evidence="4">
    <location>
        <begin position="1793"/>
        <end position="1806"/>
    </location>
</feature>
<feature type="region of interest" description="Disordered" evidence="4">
    <location>
        <begin position="766"/>
        <end position="792"/>
    </location>
</feature>
<evidence type="ECO:0000256" key="3">
    <source>
        <dbReference type="ARBA" id="ARBA00022737"/>
    </source>
</evidence>
<dbReference type="SUPFAM" id="SSF48552">
    <property type="entry name" value="Serum albumin-like"/>
    <property type="match status" value="1"/>
</dbReference>
<feature type="region of interest" description="Disordered" evidence="4">
    <location>
        <begin position="509"/>
        <end position="543"/>
    </location>
</feature>
<feature type="compositionally biased region" description="Low complexity" evidence="4">
    <location>
        <begin position="766"/>
        <end position="788"/>
    </location>
</feature>
<feature type="compositionally biased region" description="Basic and acidic residues" evidence="4">
    <location>
        <begin position="429"/>
        <end position="442"/>
    </location>
</feature>
<accession>A0A8S4PTJ2</accession>
<dbReference type="Gene3D" id="1.10.246.10">
    <property type="match status" value="1"/>
</dbReference>
<feature type="compositionally biased region" description="Low complexity" evidence="4">
    <location>
        <begin position="1776"/>
        <end position="1790"/>
    </location>
</feature>
<feature type="compositionally biased region" description="Acidic residues" evidence="4">
    <location>
        <begin position="844"/>
        <end position="854"/>
    </location>
</feature>
<feature type="region of interest" description="Disordered" evidence="4">
    <location>
        <begin position="423"/>
        <end position="466"/>
    </location>
</feature>
<evidence type="ECO:0000256" key="2">
    <source>
        <dbReference type="ARBA" id="ARBA00022525"/>
    </source>
</evidence>
<feature type="region of interest" description="Disordered" evidence="4">
    <location>
        <begin position="1351"/>
        <end position="1375"/>
    </location>
</feature>
<proteinExistence type="predicted"/>
<feature type="compositionally biased region" description="Low complexity" evidence="4">
    <location>
        <begin position="444"/>
        <end position="465"/>
    </location>
</feature>
<feature type="compositionally biased region" description="Basic residues" evidence="4">
    <location>
        <begin position="269"/>
        <end position="284"/>
    </location>
</feature>
<dbReference type="GO" id="GO:0005615">
    <property type="term" value="C:extracellular space"/>
    <property type="evidence" value="ECO:0007669"/>
    <property type="project" value="InterPro"/>
</dbReference>
<feature type="region of interest" description="Disordered" evidence="4">
    <location>
        <begin position="661"/>
        <end position="704"/>
    </location>
</feature>
<organism evidence="6 7">
    <name type="scientific">Owenia fusiformis</name>
    <name type="common">Polychaete worm</name>
    <dbReference type="NCBI Taxonomy" id="6347"/>
    <lineage>
        <taxon>Eukaryota</taxon>
        <taxon>Metazoa</taxon>
        <taxon>Spiralia</taxon>
        <taxon>Lophotrochozoa</taxon>
        <taxon>Annelida</taxon>
        <taxon>Polychaeta</taxon>
        <taxon>Sedentaria</taxon>
        <taxon>Canalipalpata</taxon>
        <taxon>Sabellida</taxon>
        <taxon>Oweniida</taxon>
        <taxon>Oweniidae</taxon>
        <taxon>Owenia</taxon>
    </lineage>
</organism>
<feature type="region of interest" description="Disordered" evidence="4">
    <location>
        <begin position="1439"/>
        <end position="1466"/>
    </location>
</feature>
<feature type="compositionally biased region" description="Acidic residues" evidence="4">
    <location>
        <begin position="1674"/>
        <end position="1683"/>
    </location>
</feature>
<feature type="compositionally biased region" description="Basic residues" evidence="4">
    <location>
        <begin position="1036"/>
        <end position="1047"/>
    </location>
</feature>
<feature type="region of interest" description="Disordered" evidence="4">
    <location>
        <begin position="1165"/>
        <end position="1205"/>
    </location>
</feature>
<feature type="compositionally biased region" description="Basic residues" evidence="4">
    <location>
        <begin position="694"/>
        <end position="704"/>
    </location>
</feature>
<feature type="compositionally biased region" description="Acidic residues" evidence="4">
    <location>
        <begin position="1168"/>
        <end position="1179"/>
    </location>
</feature>
<evidence type="ECO:0000256" key="5">
    <source>
        <dbReference type="SAM" id="SignalP"/>
    </source>
</evidence>
<feature type="compositionally biased region" description="Basic residues" evidence="4">
    <location>
        <begin position="861"/>
        <end position="873"/>
    </location>
</feature>
<feature type="region of interest" description="Disordered" evidence="4">
    <location>
        <begin position="267"/>
        <end position="290"/>
    </location>
</feature>
<feature type="region of interest" description="Disordered" evidence="4">
    <location>
        <begin position="1668"/>
        <end position="1703"/>
    </location>
</feature>
<feature type="region of interest" description="Disordered" evidence="4">
    <location>
        <begin position="1515"/>
        <end position="1550"/>
    </location>
</feature>
<evidence type="ECO:0000313" key="6">
    <source>
        <dbReference type="EMBL" id="CAH1796621.1"/>
    </source>
</evidence>
<feature type="compositionally biased region" description="Basic and acidic residues" evidence="4">
    <location>
        <begin position="676"/>
        <end position="693"/>
    </location>
</feature>
<keyword evidence="7" id="KW-1185">Reference proteome</keyword>
<gene>
    <name evidence="6" type="ORF">OFUS_LOCUS21011</name>
</gene>
<keyword evidence="5" id="KW-0732">Signal</keyword>
<feature type="compositionally biased region" description="Acidic residues" evidence="4">
    <location>
        <begin position="664"/>
        <end position="675"/>
    </location>
</feature>
<dbReference type="EMBL" id="CAIIXF020000010">
    <property type="protein sequence ID" value="CAH1796621.1"/>
    <property type="molecule type" value="Genomic_DNA"/>
</dbReference>
<keyword evidence="3" id="KW-0677">Repeat</keyword>